<feature type="chain" id="PRO_5016168876" evidence="1">
    <location>
        <begin position="19"/>
        <end position="62"/>
    </location>
</feature>
<dbReference type="EMBL" id="QFNK01000082">
    <property type="protein sequence ID" value="PZO86947.1"/>
    <property type="molecule type" value="Genomic_DNA"/>
</dbReference>
<organism evidence="2 3">
    <name type="scientific">Micavibrio aeruginosavorus</name>
    <dbReference type="NCBI Taxonomy" id="349221"/>
    <lineage>
        <taxon>Bacteria</taxon>
        <taxon>Pseudomonadati</taxon>
        <taxon>Bdellovibrionota</taxon>
        <taxon>Bdellovibrionia</taxon>
        <taxon>Bdellovibrionales</taxon>
        <taxon>Pseudobdellovibrionaceae</taxon>
        <taxon>Micavibrio</taxon>
    </lineage>
</organism>
<gene>
    <name evidence="2" type="ORF">DI626_05155</name>
</gene>
<accession>A0A2W5A0S0</accession>
<keyword evidence="1" id="KW-0732">Signal</keyword>
<dbReference type="Proteomes" id="UP000249557">
    <property type="component" value="Unassembled WGS sequence"/>
</dbReference>
<sequence length="62" mass="6339">MSNSKITALLATPSLVFALASCGPPEEIGPGSKQEHLKGNSYKGEVLKGDEPGNIITIGASN</sequence>
<comment type="caution">
    <text evidence="2">The sequence shown here is derived from an EMBL/GenBank/DDBJ whole genome shotgun (WGS) entry which is preliminary data.</text>
</comment>
<feature type="signal peptide" evidence="1">
    <location>
        <begin position="1"/>
        <end position="18"/>
    </location>
</feature>
<protein>
    <submittedName>
        <fullName evidence="2">Uncharacterized protein</fullName>
    </submittedName>
</protein>
<evidence type="ECO:0000313" key="3">
    <source>
        <dbReference type="Proteomes" id="UP000249557"/>
    </source>
</evidence>
<name>A0A2W5A0S0_9BACT</name>
<proteinExistence type="predicted"/>
<feature type="non-terminal residue" evidence="2">
    <location>
        <position position="62"/>
    </location>
</feature>
<dbReference type="AlphaFoldDB" id="A0A2W5A0S0"/>
<evidence type="ECO:0000256" key="1">
    <source>
        <dbReference type="SAM" id="SignalP"/>
    </source>
</evidence>
<dbReference type="PROSITE" id="PS51257">
    <property type="entry name" value="PROKAR_LIPOPROTEIN"/>
    <property type="match status" value="1"/>
</dbReference>
<evidence type="ECO:0000313" key="2">
    <source>
        <dbReference type="EMBL" id="PZO86947.1"/>
    </source>
</evidence>
<reference evidence="2 3" key="1">
    <citation type="submission" date="2017-08" db="EMBL/GenBank/DDBJ databases">
        <title>Infants hospitalized years apart are colonized by the same room-sourced microbial strains.</title>
        <authorList>
            <person name="Brooks B."/>
            <person name="Olm M.R."/>
            <person name="Firek B.A."/>
            <person name="Baker R."/>
            <person name="Thomas B.C."/>
            <person name="Morowitz M.J."/>
            <person name="Banfield J.F."/>
        </authorList>
    </citation>
    <scope>NUCLEOTIDE SEQUENCE [LARGE SCALE GENOMIC DNA]</scope>
    <source>
        <strain evidence="2">S2_018_000_R2_104</strain>
    </source>
</reference>